<dbReference type="EMBL" id="SEYY01000556">
    <property type="protein sequence ID" value="KAB7506988.1"/>
    <property type="molecule type" value="Genomic_DNA"/>
</dbReference>
<sequence>MSTEHLLPNEGDPEEGGMPSEFMRKKAVASFNIKIRMGFQRKVYSLLSVQLLLTTIVAGFCAYSEVLNSYLKDNPVIFFLCLPLSIVLFGALYIKRLDVPANFYLLVAYTIVEAVTVGVFVSLYDVASVIQALILTTIIVVSLTIYTLQSKRDFSNLGTGLMIGLILLFGMGITNLFFSSTGMELIISGGGAILFSLFIVYDTHMMMKKLPAEEYILATINLYLDVISLFLKLLKLIGVVELGRTPWNNMVELLGNITVDLVRII</sequence>
<protein>
    <submittedName>
        <fullName evidence="6">Protein lifeguard 4</fullName>
    </submittedName>
</protein>
<keyword evidence="7" id="KW-1185">Reference proteome</keyword>
<dbReference type="GO" id="GO:0043066">
    <property type="term" value="P:negative regulation of apoptotic process"/>
    <property type="evidence" value="ECO:0007669"/>
    <property type="project" value="TreeGrafter"/>
</dbReference>
<comment type="caution">
    <text evidence="6">The sequence shown here is derived from an EMBL/GenBank/DDBJ whole genome shotgun (WGS) entry which is preliminary data.</text>
</comment>
<name>A0A5N5TLE7_9CRUS</name>
<proteinExistence type="inferred from homology"/>
<dbReference type="Proteomes" id="UP000326759">
    <property type="component" value="Unassembled WGS sequence"/>
</dbReference>
<evidence type="ECO:0000313" key="7">
    <source>
        <dbReference type="Proteomes" id="UP000326759"/>
    </source>
</evidence>
<feature type="transmembrane region" description="Helical" evidence="5">
    <location>
        <begin position="160"/>
        <end position="179"/>
    </location>
</feature>
<dbReference type="GO" id="GO:0016020">
    <property type="term" value="C:membrane"/>
    <property type="evidence" value="ECO:0007669"/>
    <property type="project" value="UniProtKB-SubCell"/>
</dbReference>
<evidence type="ECO:0000256" key="3">
    <source>
        <dbReference type="ARBA" id="ARBA00022989"/>
    </source>
</evidence>
<evidence type="ECO:0000256" key="4">
    <source>
        <dbReference type="ARBA" id="ARBA00023136"/>
    </source>
</evidence>
<dbReference type="AlphaFoldDB" id="A0A5N5TLE7"/>
<comment type="similarity">
    <text evidence="5">Belongs to the BI1 family.</text>
</comment>
<dbReference type="OrthoDB" id="7933078at2759"/>
<gene>
    <name evidence="6" type="primary">Tmbim4_1</name>
    <name evidence="6" type="ORF">Anas_02216</name>
</gene>
<comment type="subcellular location">
    <subcellularLocation>
        <location evidence="1">Membrane</location>
        <topology evidence="1">Multi-pass membrane protein</topology>
    </subcellularLocation>
</comment>
<evidence type="ECO:0000313" key="6">
    <source>
        <dbReference type="EMBL" id="KAB7506988.1"/>
    </source>
</evidence>
<keyword evidence="2 5" id="KW-0812">Transmembrane</keyword>
<feature type="transmembrane region" description="Helical" evidence="5">
    <location>
        <begin position="101"/>
        <end position="123"/>
    </location>
</feature>
<dbReference type="PANTHER" id="PTHR23291:SF50">
    <property type="entry name" value="PROTEIN LIFEGUARD 4"/>
    <property type="match status" value="1"/>
</dbReference>
<feature type="transmembrane region" description="Helical" evidence="5">
    <location>
        <begin position="185"/>
        <end position="203"/>
    </location>
</feature>
<feature type="transmembrane region" description="Helical" evidence="5">
    <location>
        <begin position="43"/>
        <end position="64"/>
    </location>
</feature>
<keyword evidence="4 5" id="KW-0472">Membrane</keyword>
<evidence type="ECO:0000256" key="2">
    <source>
        <dbReference type="ARBA" id="ARBA00022692"/>
    </source>
</evidence>
<organism evidence="6 7">
    <name type="scientific">Armadillidium nasatum</name>
    <dbReference type="NCBI Taxonomy" id="96803"/>
    <lineage>
        <taxon>Eukaryota</taxon>
        <taxon>Metazoa</taxon>
        <taxon>Ecdysozoa</taxon>
        <taxon>Arthropoda</taxon>
        <taxon>Crustacea</taxon>
        <taxon>Multicrustacea</taxon>
        <taxon>Malacostraca</taxon>
        <taxon>Eumalacostraca</taxon>
        <taxon>Peracarida</taxon>
        <taxon>Isopoda</taxon>
        <taxon>Oniscidea</taxon>
        <taxon>Crinocheta</taxon>
        <taxon>Armadillidiidae</taxon>
        <taxon>Armadillidium</taxon>
    </lineage>
</organism>
<accession>A0A5N5TLE7</accession>
<evidence type="ECO:0000256" key="5">
    <source>
        <dbReference type="RuleBase" id="RU004379"/>
    </source>
</evidence>
<evidence type="ECO:0000256" key="1">
    <source>
        <dbReference type="ARBA" id="ARBA00004141"/>
    </source>
</evidence>
<feature type="transmembrane region" description="Helical" evidence="5">
    <location>
        <begin position="129"/>
        <end position="148"/>
    </location>
</feature>
<dbReference type="PANTHER" id="PTHR23291">
    <property type="entry name" value="BAX INHIBITOR-RELATED"/>
    <property type="match status" value="1"/>
</dbReference>
<keyword evidence="3 5" id="KW-1133">Transmembrane helix</keyword>
<feature type="transmembrane region" description="Helical" evidence="5">
    <location>
        <begin position="76"/>
        <end position="94"/>
    </location>
</feature>
<dbReference type="Pfam" id="PF01027">
    <property type="entry name" value="Bax1-I"/>
    <property type="match status" value="1"/>
</dbReference>
<dbReference type="InterPro" id="IPR006214">
    <property type="entry name" value="Bax_inhibitor_1-related"/>
</dbReference>
<reference evidence="6 7" key="1">
    <citation type="journal article" date="2019" name="PLoS Biol.">
        <title>Sex chromosomes control vertical transmission of feminizing Wolbachia symbionts in an isopod.</title>
        <authorList>
            <person name="Becking T."/>
            <person name="Chebbi M.A."/>
            <person name="Giraud I."/>
            <person name="Moumen B."/>
            <person name="Laverre T."/>
            <person name="Caubet Y."/>
            <person name="Peccoud J."/>
            <person name="Gilbert C."/>
            <person name="Cordaux R."/>
        </authorList>
    </citation>
    <scope>NUCLEOTIDE SEQUENCE [LARGE SCALE GENOMIC DNA]</scope>
    <source>
        <strain evidence="6">ANa2</strain>
        <tissue evidence="6">Whole body excluding digestive tract and cuticle</tissue>
    </source>
</reference>